<dbReference type="RefSeq" id="WP_189930319.1">
    <property type="nucleotide sequence ID" value="NZ_BNCD01000004.1"/>
</dbReference>
<dbReference type="SUPFAM" id="SSF53335">
    <property type="entry name" value="S-adenosyl-L-methionine-dependent methyltransferases"/>
    <property type="match status" value="1"/>
</dbReference>
<dbReference type="Pfam" id="PF13649">
    <property type="entry name" value="Methyltransf_25"/>
    <property type="match status" value="1"/>
</dbReference>
<evidence type="ECO:0000259" key="4">
    <source>
        <dbReference type="Pfam" id="PF13649"/>
    </source>
</evidence>
<dbReference type="CDD" id="cd02440">
    <property type="entry name" value="AdoMet_MTases"/>
    <property type="match status" value="1"/>
</dbReference>
<dbReference type="InterPro" id="IPR029063">
    <property type="entry name" value="SAM-dependent_MTases_sf"/>
</dbReference>
<gene>
    <name evidence="5" type="ORF">GCM10018793_17040</name>
</gene>
<dbReference type="GO" id="GO:0032259">
    <property type="term" value="P:methylation"/>
    <property type="evidence" value="ECO:0007669"/>
    <property type="project" value="UniProtKB-KW"/>
</dbReference>
<dbReference type="GO" id="GO:0008168">
    <property type="term" value="F:methyltransferase activity"/>
    <property type="evidence" value="ECO:0007669"/>
    <property type="project" value="UniProtKB-KW"/>
</dbReference>
<dbReference type="Proteomes" id="UP000603708">
    <property type="component" value="Unassembled WGS sequence"/>
</dbReference>
<keyword evidence="6" id="KW-1185">Reference proteome</keyword>
<name>A0A919FZR4_9ACTN</name>
<feature type="domain" description="Methyltransferase" evidence="4">
    <location>
        <begin position="51"/>
        <end position="147"/>
    </location>
</feature>
<evidence type="ECO:0000256" key="3">
    <source>
        <dbReference type="SAM" id="MobiDB-lite"/>
    </source>
</evidence>
<accession>A0A919FZR4</accession>
<dbReference type="EMBL" id="BNCD01000004">
    <property type="protein sequence ID" value="GHH74943.1"/>
    <property type="molecule type" value="Genomic_DNA"/>
</dbReference>
<sequence>MTNHSHPHPDATDESALAEMLDLDAEVLDGHLAEVADWLGELTADRPPRRILDLGCGTGTGTFTLLRRFEEAEATAVDRSPHMLHHLRARAEEAGVAYRVRTVQADLDDTWPAVGTPDLVWASASLHHTADPDRVLSEVLTALRPGGLLALVEAESFLPHFLPDTDDGPAHPGGDHGAGGTAPVPPGLEARCHAALAEVHERDVPLLGSDWGALLARAGFTVAAERHFAIDLRPPLPASAGRYAQATLRRLRSHLGDRLSEDDLAALDALADDTGPLSVLCRGDLTVRTARTVWAARRPEPGTAPR</sequence>
<organism evidence="5 6">
    <name type="scientific">Streptomyces sulfonofaciens</name>
    <dbReference type="NCBI Taxonomy" id="68272"/>
    <lineage>
        <taxon>Bacteria</taxon>
        <taxon>Bacillati</taxon>
        <taxon>Actinomycetota</taxon>
        <taxon>Actinomycetes</taxon>
        <taxon>Kitasatosporales</taxon>
        <taxon>Streptomycetaceae</taxon>
        <taxon>Streptomyces</taxon>
    </lineage>
</organism>
<dbReference type="PANTHER" id="PTHR43861">
    <property type="entry name" value="TRANS-ACONITATE 2-METHYLTRANSFERASE-RELATED"/>
    <property type="match status" value="1"/>
</dbReference>
<dbReference type="GO" id="GO:0017000">
    <property type="term" value="P:antibiotic biosynthetic process"/>
    <property type="evidence" value="ECO:0007669"/>
    <property type="project" value="UniProtKB-ARBA"/>
</dbReference>
<evidence type="ECO:0000313" key="5">
    <source>
        <dbReference type="EMBL" id="GHH74943.1"/>
    </source>
</evidence>
<dbReference type="InterPro" id="IPR041698">
    <property type="entry name" value="Methyltransf_25"/>
</dbReference>
<reference evidence="5" key="1">
    <citation type="journal article" date="2014" name="Int. J. Syst. Evol. Microbiol.">
        <title>Complete genome sequence of Corynebacterium casei LMG S-19264T (=DSM 44701T), isolated from a smear-ripened cheese.</title>
        <authorList>
            <consortium name="US DOE Joint Genome Institute (JGI-PGF)"/>
            <person name="Walter F."/>
            <person name="Albersmeier A."/>
            <person name="Kalinowski J."/>
            <person name="Ruckert C."/>
        </authorList>
    </citation>
    <scope>NUCLEOTIDE SEQUENCE</scope>
    <source>
        <strain evidence="5">JCM 5069</strain>
    </source>
</reference>
<dbReference type="AlphaFoldDB" id="A0A919FZR4"/>
<keyword evidence="2" id="KW-0808">Transferase</keyword>
<protein>
    <recommendedName>
        <fullName evidence="4">Methyltransferase domain-containing protein</fullName>
    </recommendedName>
</protein>
<dbReference type="Gene3D" id="3.40.50.150">
    <property type="entry name" value="Vaccinia Virus protein VP39"/>
    <property type="match status" value="1"/>
</dbReference>
<feature type="region of interest" description="Disordered" evidence="3">
    <location>
        <begin position="162"/>
        <end position="187"/>
    </location>
</feature>
<dbReference type="PANTHER" id="PTHR43861:SF1">
    <property type="entry name" value="TRANS-ACONITATE 2-METHYLTRANSFERASE"/>
    <property type="match status" value="1"/>
</dbReference>
<reference evidence="5" key="2">
    <citation type="submission" date="2020-09" db="EMBL/GenBank/DDBJ databases">
        <authorList>
            <person name="Sun Q."/>
            <person name="Ohkuma M."/>
        </authorList>
    </citation>
    <scope>NUCLEOTIDE SEQUENCE</scope>
    <source>
        <strain evidence="5">JCM 5069</strain>
    </source>
</reference>
<evidence type="ECO:0000256" key="1">
    <source>
        <dbReference type="ARBA" id="ARBA00022603"/>
    </source>
</evidence>
<comment type="caution">
    <text evidence="5">The sequence shown here is derived from an EMBL/GenBank/DDBJ whole genome shotgun (WGS) entry which is preliminary data.</text>
</comment>
<keyword evidence="1" id="KW-0489">Methyltransferase</keyword>
<evidence type="ECO:0000256" key="2">
    <source>
        <dbReference type="ARBA" id="ARBA00022679"/>
    </source>
</evidence>
<proteinExistence type="predicted"/>
<evidence type="ECO:0000313" key="6">
    <source>
        <dbReference type="Proteomes" id="UP000603708"/>
    </source>
</evidence>